<feature type="domain" description="FAD dependent oxidoreductase" evidence="2">
    <location>
        <begin position="33"/>
        <end position="399"/>
    </location>
</feature>
<dbReference type="Gene3D" id="3.30.70.1400">
    <property type="entry name" value="Aminomethyltransferase beta-barrel domains"/>
    <property type="match status" value="1"/>
</dbReference>
<dbReference type="PANTHER" id="PTHR43757:SF11">
    <property type="entry name" value="SARCOSINE DEHYDROGENASE"/>
    <property type="match status" value="1"/>
</dbReference>
<dbReference type="InParanoid" id="C5KNF0"/>
<reference evidence="6 7" key="1">
    <citation type="submission" date="2008-07" db="EMBL/GenBank/DDBJ databases">
        <authorList>
            <person name="El-Sayed N."/>
            <person name="Caler E."/>
            <person name="Inman J."/>
            <person name="Amedeo P."/>
            <person name="Hass B."/>
            <person name="Wortman J."/>
        </authorList>
    </citation>
    <scope>NUCLEOTIDE SEQUENCE [LARGE SCALE GENOMIC DNA]</scope>
    <source>
        <strain evidence="7">ATCC 50983 / TXsc</strain>
    </source>
</reference>
<dbReference type="RefSeq" id="XP_002782170.1">
    <property type="nucleotide sequence ID" value="XM_002782124.1"/>
</dbReference>
<proteinExistence type="inferred from homology"/>
<dbReference type="Gene3D" id="2.40.30.110">
    <property type="entry name" value="Aminomethyltransferase beta-barrel domains"/>
    <property type="match status" value="1"/>
</dbReference>
<dbReference type="Pfam" id="PF08669">
    <property type="entry name" value="GCV_T_C"/>
    <property type="match status" value="1"/>
</dbReference>
<dbReference type="SUPFAM" id="SSF101790">
    <property type="entry name" value="Aminomethyltransferase beta-barrel domain"/>
    <property type="match status" value="1"/>
</dbReference>
<dbReference type="OMA" id="TKFPDRE"/>
<evidence type="ECO:0000259" key="4">
    <source>
        <dbReference type="Pfam" id="PF08669"/>
    </source>
</evidence>
<dbReference type="SUPFAM" id="SSF103025">
    <property type="entry name" value="Folate-binding domain"/>
    <property type="match status" value="1"/>
</dbReference>
<dbReference type="Gene3D" id="3.30.9.10">
    <property type="entry name" value="D-Amino Acid Oxidase, subunit A, domain 2"/>
    <property type="match status" value="1"/>
</dbReference>
<evidence type="ECO:0000259" key="5">
    <source>
        <dbReference type="Pfam" id="PF16350"/>
    </source>
</evidence>
<dbReference type="InterPro" id="IPR029043">
    <property type="entry name" value="GcvT/YgfZ_C"/>
</dbReference>
<dbReference type="InterPro" id="IPR028896">
    <property type="entry name" value="GcvT/YgfZ/DmdA"/>
</dbReference>
<dbReference type="Gene3D" id="3.30.1360.120">
    <property type="entry name" value="Probable tRNA modification gtpase trme, domain 1"/>
    <property type="match status" value="1"/>
</dbReference>
<dbReference type="Pfam" id="PF01571">
    <property type="entry name" value="GCV_T"/>
    <property type="match status" value="1"/>
</dbReference>
<organism evidence="7">
    <name type="scientific">Perkinsus marinus (strain ATCC 50983 / TXsc)</name>
    <dbReference type="NCBI Taxonomy" id="423536"/>
    <lineage>
        <taxon>Eukaryota</taxon>
        <taxon>Sar</taxon>
        <taxon>Alveolata</taxon>
        <taxon>Perkinsozoa</taxon>
        <taxon>Perkinsea</taxon>
        <taxon>Perkinsida</taxon>
        <taxon>Perkinsidae</taxon>
        <taxon>Perkinsus</taxon>
    </lineage>
</organism>
<feature type="domain" description="GCVT N-terminal" evidence="3">
    <location>
        <begin position="463"/>
        <end position="747"/>
    </location>
</feature>
<dbReference type="InterPro" id="IPR006076">
    <property type="entry name" value="FAD-dep_OxRdtase"/>
</dbReference>
<dbReference type="OrthoDB" id="498204at2759"/>
<feature type="domain" description="Aminomethyltransferase C-terminal" evidence="4">
    <location>
        <begin position="788"/>
        <end position="838"/>
    </location>
</feature>
<dbReference type="EMBL" id="GG674604">
    <property type="protein sequence ID" value="EER13965.1"/>
    <property type="molecule type" value="Genomic_DNA"/>
</dbReference>
<gene>
    <name evidence="6" type="ORF">Pmar_PMAR022498</name>
</gene>
<evidence type="ECO:0000259" key="3">
    <source>
        <dbReference type="Pfam" id="PF01571"/>
    </source>
</evidence>
<dbReference type="GO" id="GO:0005739">
    <property type="term" value="C:mitochondrion"/>
    <property type="evidence" value="ECO:0007669"/>
    <property type="project" value="TreeGrafter"/>
</dbReference>
<dbReference type="InterPro" id="IPR036188">
    <property type="entry name" value="FAD/NAD-bd_sf"/>
</dbReference>
<accession>C5KNF0</accession>
<evidence type="ECO:0000313" key="6">
    <source>
        <dbReference type="EMBL" id="EER13965.1"/>
    </source>
</evidence>
<dbReference type="SUPFAM" id="SSF54373">
    <property type="entry name" value="FAD-linked reductases, C-terminal domain"/>
    <property type="match status" value="1"/>
</dbReference>
<dbReference type="Pfam" id="PF16350">
    <property type="entry name" value="FAO_M"/>
    <property type="match status" value="1"/>
</dbReference>
<dbReference type="SUPFAM" id="SSF51905">
    <property type="entry name" value="FAD/NAD(P)-binding domain"/>
    <property type="match status" value="1"/>
</dbReference>
<dbReference type="InterPro" id="IPR027266">
    <property type="entry name" value="TrmE/GcvT-like"/>
</dbReference>
<dbReference type="InterPro" id="IPR032503">
    <property type="entry name" value="FAO_M"/>
</dbReference>
<dbReference type="Gene3D" id="3.50.50.60">
    <property type="entry name" value="FAD/NAD(P)-binding domain"/>
    <property type="match status" value="1"/>
</dbReference>
<name>C5KNF0_PERM5</name>
<dbReference type="AlphaFoldDB" id="C5KNF0"/>
<sequence length="885" mass="97398">MLVRSVVAGTRSVNIRGLSSASSVSSGVPKEVDTLIVGGGIIGVATAYQLSRIAGPSHRVLLLEQNTLTSGTTWHAAGLQTALKGVKCIANMAREGHKLYKTFDEGVGWAKTGSLGIARTEDLWTQLLQMANISESLGIPYELCDSDRIKEIHPYLDTTGIYGGIYTPEDGIVNPADVTMAMATRARAQGAHLLERTAIRRIARDARRAHTAELEDGTLVEFNNIIICAGQWTKGIVRELGLGDIVPAAVVPHQYVVFDTLEGVSNRLPVVRDYLYKFYLKPEVGGFMVGVFESHPEVHFPADVKERNASGWAPRHISHEVFPESIDKAGEWLEHALETIPALQEIGIKRWLHGPDTHSCDTAPLMGRLLGTDNVHICTGFNSQGIQCGAGAGLANAEWVLYGYPRTFKDDFVAADMNRWYPSLAEDKEWCEDRAAEEYGIMYGVHYPYMQLQSGRNRRLLPLHEQHVEYGARFFEGFGWERAAYYLSPTNAEPLSSQPYSWALGSTQWFEAMKDEARAIRHHVGVIDMSSFGKLIVKGHGALDLLQWVCTANIDRPVGSIVYTAMANDLGGMLADFTVCRLGEDSFYITTTSNQPEMIKDHLLWSTTQRGSNGIIIKDVTNDIAVLSIMGPNSFELLSSLCGHVDLHSAIPLSMVKDDLIVAGVPCRALRVSYVGELGLELHIDKDDVGKVFESIMTRGSVKPRLVGSLAMLDSLRIEKRFLHYGHDFSPMESVLQVGLGFACKINTDIDFIGKEALMKEKEGGGLKKRLLSLQIDDSIDVDLKRLPWWGHGAELVYRNDKLVGYLNSAGYSTVLERPIGLALISDDGVVIDKSYIQQGQWTVRVNPVGGGSKPLIIPVKVTAGCIFDPKGRRMRGDYTPTTPS</sequence>
<dbReference type="InterPro" id="IPR013977">
    <property type="entry name" value="GcvT_C"/>
</dbReference>
<evidence type="ECO:0000313" key="7">
    <source>
        <dbReference type="Proteomes" id="UP000007800"/>
    </source>
</evidence>
<dbReference type="Pfam" id="PF01266">
    <property type="entry name" value="DAO"/>
    <property type="match status" value="1"/>
</dbReference>
<dbReference type="InterPro" id="IPR006222">
    <property type="entry name" value="GCVT_N"/>
</dbReference>
<feature type="domain" description="FAD dependent oxidoreductase central" evidence="5">
    <location>
        <begin position="411"/>
        <end position="459"/>
    </location>
</feature>
<protein>
    <submittedName>
        <fullName evidence="6">Dimethylglycine dehydrogenase, putative</fullName>
    </submittedName>
</protein>
<comment type="similarity">
    <text evidence="1">Belongs to the GcvT family.</text>
</comment>
<keyword evidence="7" id="KW-1185">Reference proteome</keyword>
<dbReference type="GeneID" id="9059681"/>
<evidence type="ECO:0000259" key="2">
    <source>
        <dbReference type="Pfam" id="PF01266"/>
    </source>
</evidence>
<dbReference type="Proteomes" id="UP000007800">
    <property type="component" value="Unassembled WGS sequence"/>
</dbReference>
<dbReference type="PANTHER" id="PTHR43757">
    <property type="entry name" value="AMINOMETHYLTRANSFERASE"/>
    <property type="match status" value="1"/>
</dbReference>
<evidence type="ECO:0000256" key="1">
    <source>
        <dbReference type="ARBA" id="ARBA00008609"/>
    </source>
</evidence>